<name>A0AAD0PWV1_PSEAV</name>
<dbReference type="InterPro" id="IPR036291">
    <property type="entry name" value="NAD(P)-bd_dom_sf"/>
</dbReference>
<organism evidence="2 3">
    <name type="scientific">Pseudomonas amygdali pv. lachrymans str. M301315</name>
    <dbReference type="NCBI Taxonomy" id="629260"/>
    <lineage>
        <taxon>Bacteria</taxon>
        <taxon>Pseudomonadati</taxon>
        <taxon>Pseudomonadota</taxon>
        <taxon>Gammaproteobacteria</taxon>
        <taxon>Pseudomonadales</taxon>
        <taxon>Pseudomonadaceae</taxon>
        <taxon>Pseudomonas</taxon>
        <taxon>Pseudomonas amygdali</taxon>
    </lineage>
</organism>
<dbReference type="Pfam" id="PF03435">
    <property type="entry name" value="Sacchrp_dh_NADP"/>
    <property type="match status" value="1"/>
</dbReference>
<dbReference type="PANTHER" id="PTHR43796">
    <property type="entry name" value="CARBOXYNORSPERMIDINE SYNTHASE"/>
    <property type="match status" value="1"/>
</dbReference>
<gene>
    <name evidence="2" type="ORF">PLA107_034060</name>
</gene>
<geneLocation type="plasmid" evidence="3">
    <name>pmppla107</name>
</geneLocation>
<dbReference type="SUPFAM" id="SSF51735">
    <property type="entry name" value="NAD(P)-binding Rossmann-fold domains"/>
    <property type="match status" value="1"/>
</dbReference>
<accession>A0AAD0PWV1</accession>
<dbReference type="RefSeq" id="WP_005742672.1">
    <property type="nucleotide sequence ID" value="NZ_CP031226.1"/>
</dbReference>
<evidence type="ECO:0000313" key="2">
    <source>
        <dbReference type="EMBL" id="AXH60213.1"/>
    </source>
</evidence>
<sequence length="364" mass="38496">MKVLVIGAGGNFGSIISRELSQIPGIELVLAGRSEQAKLLAQELGVESWQGDALGDGFEQMLCDYGVDLVIHTAGPFQNQPLTIAQACINYGCHYCDLSDAREFVTKAKALDCSAREKGVAILSGCSSVPTLSAAVIDSFLAKSGEGTVLKSIRHGITSSGKMPGLSTIVGVLEYAGRPIPQHQAGSRIDAIGWKGLEAIKVNGISGWRLVANVDVPDMDIFPERYGVGDVVFKAGPGVAMGTLANYALASAVQAGALKSTFRAAGWLHKMGQRFEFMGDGKSAMYVELKALLRSEEAIYRWEILASHDKGPQIPCCGAIALARKMAAGYTPAAGSRPCVGEISLEEYLYEIGPSFVTITESSS</sequence>
<evidence type="ECO:0000259" key="1">
    <source>
        <dbReference type="Pfam" id="PF03435"/>
    </source>
</evidence>
<dbReference type="Proteomes" id="UP000006426">
    <property type="component" value="Plasmid pmppla107"/>
</dbReference>
<dbReference type="AlphaFoldDB" id="A0AAD0PWV1"/>
<dbReference type="Gene3D" id="3.40.50.720">
    <property type="entry name" value="NAD(P)-binding Rossmann-like Domain"/>
    <property type="match status" value="1"/>
</dbReference>
<proteinExistence type="predicted"/>
<feature type="domain" description="Saccharopine dehydrogenase NADP binding" evidence="1">
    <location>
        <begin position="3"/>
        <end position="122"/>
    </location>
</feature>
<reference evidence="2 3" key="1">
    <citation type="journal article" date="2011" name="PLoS Pathog.">
        <title>Dynamic evolution of pathogenicity revealed by sequencing and comparative genomics of 19 Pseudomonas syringae isolates.</title>
        <authorList>
            <person name="Baltrus D.A."/>
            <person name="Nishimura M.T."/>
            <person name="Romanchuk A."/>
            <person name="Chang J.H."/>
            <person name="Mukhtar M.S."/>
            <person name="Cherkis K."/>
            <person name="Roach J."/>
            <person name="Grant S.R."/>
            <person name="Jones C.D."/>
            <person name="Dangl J.L."/>
        </authorList>
    </citation>
    <scope>NUCLEOTIDE SEQUENCE [LARGE SCALE GENOMIC DNA]</scope>
    <source>
        <strain evidence="2 3">M301315</strain>
    </source>
</reference>
<keyword evidence="2" id="KW-0614">Plasmid</keyword>
<protein>
    <recommendedName>
        <fullName evidence="1">Saccharopine dehydrogenase NADP binding domain-containing protein</fullName>
    </recommendedName>
</protein>
<dbReference type="InterPro" id="IPR005097">
    <property type="entry name" value="Sacchrp_dh_NADP-bd"/>
</dbReference>
<dbReference type="PANTHER" id="PTHR43796:SF2">
    <property type="entry name" value="CARBOXYNORSPERMIDINE SYNTHASE"/>
    <property type="match status" value="1"/>
</dbReference>
<dbReference type="GeneID" id="39473748"/>
<dbReference type="EMBL" id="CP031226">
    <property type="protein sequence ID" value="AXH60213.1"/>
    <property type="molecule type" value="Genomic_DNA"/>
</dbReference>
<evidence type="ECO:0000313" key="3">
    <source>
        <dbReference type="Proteomes" id="UP000006426"/>
    </source>
</evidence>